<dbReference type="Proteomes" id="UP000689195">
    <property type="component" value="Unassembled WGS sequence"/>
</dbReference>
<dbReference type="AlphaFoldDB" id="A0A8S1S922"/>
<keyword evidence="2" id="KW-1185">Reference proteome</keyword>
<evidence type="ECO:0000313" key="2">
    <source>
        <dbReference type="Proteomes" id="UP000689195"/>
    </source>
</evidence>
<comment type="caution">
    <text evidence="1">The sequence shown here is derived from an EMBL/GenBank/DDBJ whole genome shotgun (WGS) entry which is preliminary data.</text>
</comment>
<reference evidence="1" key="1">
    <citation type="submission" date="2021-01" db="EMBL/GenBank/DDBJ databases">
        <authorList>
            <consortium name="Genoscope - CEA"/>
            <person name="William W."/>
        </authorList>
    </citation>
    <scope>NUCLEOTIDE SEQUENCE</scope>
</reference>
<protein>
    <submittedName>
        <fullName evidence="1">Uncharacterized protein</fullName>
    </submittedName>
</protein>
<proteinExistence type="predicted"/>
<evidence type="ECO:0000313" key="1">
    <source>
        <dbReference type="EMBL" id="CAD8135880.1"/>
    </source>
</evidence>
<accession>A0A8S1S922</accession>
<organism evidence="1 2">
    <name type="scientific">Paramecium pentaurelia</name>
    <dbReference type="NCBI Taxonomy" id="43138"/>
    <lineage>
        <taxon>Eukaryota</taxon>
        <taxon>Sar</taxon>
        <taxon>Alveolata</taxon>
        <taxon>Ciliophora</taxon>
        <taxon>Intramacronucleata</taxon>
        <taxon>Oligohymenophorea</taxon>
        <taxon>Peniculida</taxon>
        <taxon>Parameciidae</taxon>
        <taxon>Paramecium</taxon>
    </lineage>
</organism>
<sequence length="451" mass="54639">MGEAHYQYQKQAQIFQQHQKQEEALIEYYVYQDVQNLINLLYSRKAVLEHFQNIQNNPIVTLSNNKIILQLNLSSGIHRDLQQQYSNNFQLKTKLISEKNIALYTLKYVVQSLENQVTSQNGQQEFVYINDPVKQYLNEFIKKYEFGQFDSNQIELLETNQVAQFNEQVLQTIISSIQSIDAQTNQIRQNGSHQKPTQQELIKRAEQYYNMTKDKLNQIYPQQNYQQCLINKQETYFQGQEGHLINPGKQQFISSSNSQQEQYFNIEKKILIEFLQFFGYFNQAKTQSKLINPQNFYSQVNHYLNNPKYQQYDQIIFAKKILQFQDVLDHQIILHYNFQLFFDFLQQTRGYQNLQLSQQFQRFVPKIIGEISKERDKIYFYMMRYLIRLVIFFSIIKFMECISNHQEIYTLRYIKTEQIQEKWQQEQIKEQKNTFIWGRELIFYKYYKSRK</sequence>
<name>A0A8S1S922_9CILI</name>
<dbReference type="EMBL" id="CAJJDO010000004">
    <property type="protein sequence ID" value="CAD8135880.1"/>
    <property type="molecule type" value="Genomic_DNA"/>
</dbReference>
<dbReference type="OrthoDB" id="312967at2759"/>
<gene>
    <name evidence="1" type="ORF">PPENT_87.1.T0040469</name>
</gene>